<comment type="subcellular location">
    <subcellularLocation>
        <location evidence="1 10">Cytoplasm</location>
    </subcellularLocation>
</comment>
<comment type="catalytic activity">
    <reaction evidence="9 10">
        <text>ATP + H2O = ADP + phosphate + H(+)</text>
        <dbReference type="Rhea" id="RHEA:13065"/>
        <dbReference type="ChEBI" id="CHEBI:15377"/>
        <dbReference type="ChEBI" id="CHEBI:15378"/>
        <dbReference type="ChEBI" id="CHEBI:30616"/>
        <dbReference type="ChEBI" id="CHEBI:43474"/>
        <dbReference type="ChEBI" id="CHEBI:456216"/>
        <dbReference type="EC" id="3.6.4.13"/>
    </reaction>
</comment>
<dbReference type="InterPro" id="IPR014014">
    <property type="entry name" value="RNA_helicase_DEAD_Q_motif"/>
</dbReference>
<dbReference type="InterPro" id="IPR057325">
    <property type="entry name" value="DeaD_dimer"/>
</dbReference>
<dbReference type="InterPro" id="IPR001650">
    <property type="entry name" value="Helicase_C-like"/>
</dbReference>
<dbReference type="GO" id="GO:0005829">
    <property type="term" value="C:cytosol"/>
    <property type="evidence" value="ECO:0007669"/>
    <property type="project" value="TreeGrafter"/>
</dbReference>
<dbReference type="InterPro" id="IPR005580">
    <property type="entry name" value="DbpA/CsdA_RNA-bd_dom"/>
</dbReference>
<dbReference type="GO" id="GO:0016887">
    <property type="term" value="F:ATP hydrolysis activity"/>
    <property type="evidence" value="ECO:0007669"/>
    <property type="project" value="RHEA"/>
</dbReference>
<dbReference type="InterPro" id="IPR034415">
    <property type="entry name" value="CsdA_RRM"/>
</dbReference>
<dbReference type="Pfam" id="PF00270">
    <property type="entry name" value="DEAD"/>
    <property type="match status" value="1"/>
</dbReference>
<evidence type="ECO:0000256" key="4">
    <source>
        <dbReference type="ARBA" id="ARBA00022801"/>
    </source>
</evidence>
<dbReference type="CDD" id="cd18787">
    <property type="entry name" value="SF2_C_DEAD"/>
    <property type="match status" value="1"/>
</dbReference>
<feature type="short sequence motif" description="Q motif" evidence="11">
    <location>
        <begin position="6"/>
        <end position="34"/>
    </location>
</feature>
<feature type="compositionally biased region" description="Basic and acidic residues" evidence="12">
    <location>
        <begin position="441"/>
        <end position="458"/>
    </location>
</feature>
<evidence type="ECO:0000259" key="15">
    <source>
        <dbReference type="PROSITE" id="PS51195"/>
    </source>
</evidence>
<dbReference type="InterPro" id="IPR012677">
    <property type="entry name" value="Nucleotide-bd_a/b_plait_sf"/>
</dbReference>
<dbReference type="EMBL" id="QYYH01000005">
    <property type="protein sequence ID" value="RJY19295.1"/>
    <property type="molecule type" value="Genomic_DNA"/>
</dbReference>
<dbReference type="CDD" id="cd12499">
    <property type="entry name" value="RRM_EcCsdA_like"/>
    <property type="match status" value="1"/>
</dbReference>
<dbReference type="PROSITE" id="PS51195">
    <property type="entry name" value="Q_MOTIF"/>
    <property type="match status" value="1"/>
</dbReference>
<feature type="region of interest" description="Disordered" evidence="12">
    <location>
        <begin position="551"/>
        <end position="594"/>
    </location>
</feature>
<dbReference type="GO" id="GO:0005840">
    <property type="term" value="C:ribosome"/>
    <property type="evidence" value="ECO:0007669"/>
    <property type="project" value="TreeGrafter"/>
</dbReference>
<dbReference type="OrthoDB" id="6232645at2"/>
<dbReference type="InterPro" id="IPR014001">
    <property type="entry name" value="Helicase_ATP-bd"/>
</dbReference>
<dbReference type="Proteomes" id="UP000273022">
    <property type="component" value="Unassembled WGS sequence"/>
</dbReference>
<keyword evidence="5 10" id="KW-0347">Helicase</keyword>
<dbReference type="EC" id="3.6.4.13" evidence="10"/>
<dbReference type="SMART" id="SM00487">
    <property type="entry name" value="DEXDc"/>
    <property type="match status" value="1"/>
</dbReference>
<dbReference type="InterPro" id="IPR028618">
    <property type="entry name" value="DEAD_helicase_DeaD"/>
</dbReference>
<dbReference type="SMART" id="SM00490">
    <property type="entry name" value="HELICc"/>
    <property type="match status" value="1"/>
</dbReference>
<dbReference type="Gene3D" id="3.30.70.330">
    <property type="match status" value="1"/>
</dbReference>
<keyword evidence="2 10" id="KW-0963">Cytoplasm</keyword>
<dbReference type="GO" id="GO:0000027">
    <property type="term" value="P:ribosomal large subunit assembly"/>
    <property type="evidence" value="ECO:0007669"/>
    <property type="project" value="UniProtKB-UniRule"/>
</dbReference>
<feature type="domain" description="DEAD-box RNA helicase Q" evidence="15">
    <location>
        <begin position="6"/>
        <end position="34"/>
    </location>
</feature>
<dbReference type="GO" id="GO:0006401">
    <property type="term" value="P:RNA catabolic process"/>
    <property type="evidence" value="ECO:0007669"/>
    <property type="project" value="UniProtKB-UniRule"/>
</dbReference>
<accession>A0A3A6TSX5</accession>
<keyword evidence="6 10" id="KW-0067">ATP-binding</keyword>
<dbReference type="GO" id="GO:0033592">
    <property type="term" value="F:RNA strand annealing activity"/>
    <property type="evidence" value="ECO:0007669"/>
    <property type="project" value="TreeGrafter"/>
</dbReference>
<feature type="region of interest" description="Disordered" evidence="12">
    <location>
        <begin position="435"/>
        <end position="467"/>
    </location>
</feature>
<dbReference type="PROSITE" id="PS51194">
    <property type="entry name" value="HELICASE_CTER"/>
    <property type="match status" value="1"/>
</dbReference>
<evidence type="ECO:0000256" key="2">
    <source>
        <dbReference type="ARBA" id="ARBA00022490"/>
    </source>
</evidence>
<dbReference type="SUPFAM" id="SSF52540">
    <property type="entry name" value="P-loop containing nucleoside triphosphate hydrolases"/>
    <property type="match status" value="1"/>
</dbReference>
<dbReference type="InterPro" id="IPR044742">
    <property type="entry name" value="DEAD/DEAH_RhlB"/>
</dbReference>
<comment type="caution">
    <text evidence="16">The sequence shown here is derived from an EMBL/GenBank/DDBJ whole genome shotgun (WGS) entry which is preliminary data.</text>
</comment>
<dbReference type="GO" id="GO:0005524">
    <property type="term" value="F:ATP binding"/>
    <property type="evidence" value="ECO:0007669"/>
    <property type="project" value="UniProtKB-UniRule"/>
</dbReference>
<dbReference type="PROSITE" id="PS00039">
    <property type="entry name" value="DEAD_ATP_HELICASE"/>
    <property type="match status" value="1"/>
</dbReference>
<name>A0A3A6TSX5_9GAMM</name>
<feature type="domain" description="Helicase C-terminal" evidence="14">
    <location>
        <begin position="232"/>
        <end position="381"/>
    </location>
</feature>
<evidence type="ECO:0000256" key="7">
    <source>
        <dbReference type="ARBA" id="ARBA00022884"/>
    </source>
</evidence>
<gene>
    <name evidence="10" type="primary">deaD</name>
    <name evidence="10" type="synonym">csdA</name>
    <name evidence="16" type="ORF">D5R81_01490</name>
</gene>
<keyword evidence="4 10" id="KW-0378">Hydrolase</keyword>
<evidence type="ECO:0000259" key="14">
    <source>
        <dbReference type="PROSITE" id="PS51194"/>
    </source>
</evidence>
<dbReference type="PANTHER" id="PTHR47963">
    <property type="entry name" value="DEAD-BOX ATP-DEPENDENT RNA HELICASE 47, MITOCHONDRIAL"/>
    <property type="match status" value="1"/>
</dbReference>
<dbReference type="PANTHER" id="PTHR47963:SF8">
    <property type="entry name" value="ATP-DEPENDENT RNA HELICASE DEAD"/>
    <property type="match status" value="1"/>
</dbReference>
<comment type="function">
    <text evidence="10">DEAD-box RNA helicase involved in various cellular processes at low temperature, including ribosome biogenesis, mRNA degradation and translation initiation.</text>
</comment>
<dbReference type="HAMAP" id="MF_00964">
    <property type="entry name" value="DEAD_helicase_DeaD"/>
    <property type="match status" value="1"/>
</dbReference>
<dbReference type="FunFam" id="3.30.70.330:FF:000068">
    <property type="entry name" value="ATP-dependent RNA helicase DeaD"/>
    <property type="match status" value="1"/>
</dbReference>
<evidence type="ECO:0000256" key="3">
    <source>
        <dbReference type="ARBA" id="ARBA00022741"/>
    </source>
</evidence>
<keyword evidence="7 10" id="KW-0694">RNA-binding</keyword>
<sequence length="594" mass="66201">MSTTEKTFRDLGLSEPLLRSLDELGYEKPTPIQAASIEPLMAGKDILGQAQTGTGKTGAFALPLLSQCDAKLSAPQILVLAPTRELAVQVAEAFGSYAKFMKGFHVLPIYGGQSMGQQLQHLKRGPQVIVGTPGRVMDHMRRGTLKLDNLKALVLDEADEMLKMGFIDDIEWVLEHKPKESQLALFSATMPEQIKRVANKHLNKPTQISIAASHTTVESIEQRFVQVSQHNKLEALVRVLEVENTEGIIIFVRTRNSCVELAEKLEARGYASSPLHGDMNQQARERAVEMLKKGRLDIIIATDVAARGLDVERIGHVINYDIPYDTEAYVHRIGRTGRAGRTGMAILFVTHREMRMLRTIERATNSRISPMTIPSPETVSEKRLSRLGEQMAKTLAGDLDYMKNAVAELCNQLEVDTDLLAAALLQQVQKERPLQLPAIQERNRDNRDSRDGRRRERGPINVGKADALKDNPDVKMCRYVIDVGRDNNVGVGNIVGAIANEANIESKFIGQIQLYDAITTIDLPEGMPKDVVQHLKKVRVCGRQLNIREAGDQVIPESAPRRRNDRGGPRGDRNRRPSGDRNRSDRPRRSRDNG</sequence>
<evidence type="ECO:0000259" key="13">
    <source>
        <dbReference type="PROSITE" id="PS51192"/>
    </source>
</evidence>
<keyword evidence="3 10" id="KW-0547">Nucleotide-binding</keyword>
<dbReference type="Pfam" id="PF00271">
    <property type="entry name" value="Helicase_C"/>
    <property type="match status" value="1"/>
</dbReference>
<dbReference type="PROSITE" id="PS51192">
    <property type="entry name" value="HELICASE_ATP_BIND_1"/>
    <property type="match status" value="1"/>
</dbReference>
<protein>
    <recommendedName>
        <fullName evidence="10">ATP-dependent RNA helicase DeaD</fullName>
        <ecNumber evidence="10">3.6.4.13</ecNumber>
    </recommendedName>
    <alternativeName>
        <fullName evidence="10">Cold-shock DEAD box protein A</fullName>
    </alternativeName>
</protein>
<dbReference type="GO" id="GO:0003724">
    <property type="term" value="F:RNA helicase activity"/>
    <property type="evidence" value="ECO:0007669"/>
    <property type="project" value="UniProtKB-UniRule"/>
</dbReference>
<comment type="similarity">
    <text evidence="10">Belongs to the DEAD box helicase family. DeaD/CsdA subfamily.</text>
</comment>
<dbReference type="InterPro" id="IPR027417">
    <property type="entry name" value="P-loop_NTPase"/>
</dbReference>
<dbReference type="Pfam" id="PF25399">
    <property type="entry name" value="DeaD_dimer"/>
    <property type="match status" value="1"/>
</dbReference>
<dbReference type="Gene3D" id="3.40.50.300">
    <property type="entry name" value="P-loop containing nucleotide triphosphate hydrolases"/>
    <property type="match status" value="2"/>
</dbReference>
<evidence type="ECO:0000256" key="9">
    <source>
        <dbReference type="ARBA" id="ARBA00047984"/>
    </source>
</evidence>
<evidence type="ECO:0000313" key="17">
    <source>
        <dbReference type="Proteomes" id="UP000273022"/>
    </source>
</evidence>
<evidence type="ECO:0000256" key="1">
    <source>
        <dbReference type="ARBA" id="ARBA00004496"/>
    </source>
</evidence>
<dbReference type="InterPro" id="IPR000629">
    <property type="entry name" value="RNA-helicase_DEAD-box_CS"/>
</dbReference>
<dbReference type="CDD" id="cd00268">
    <property type="entry name" value="DEADc"/>
    <property type="match status" value="1"/>
</dbReference>
<organism evidence="16 17">
    <name type="scientific">Parashewanella spongiae</name>
    <dbReference type="NCBI Taxonomy" id="342950"/>
    <lineage>
        <taxon>Bacteria</taxon>
        <taxon>Pseudomonadati</taxon>
        <taxon>Pseudomonadota</taxon>
        <taxon>Gammaproteobacteria</taxon>
        <taxon>Alteromonadales</taxon>
        <taxon>Shewanellaceae</taxon>
        <taxon>Parashewanella</taxon>
    </lineage>
</organism>
<keyword evidence="17" id="KW-1185">Reference proteome</keyword>
<evidence type="ECO:0000256" key="12">
    <source>
        <dbReference type="SAM" id="MobiDB-lite"/>
    </source>
</evidence>
<feature type="compositionally biased region" description="Basic and acidic residues" evidence="12">
    <location>
        <begin position="559"/>
        <end position="594"/>
    </location>
</feature>
<dbReference type="AlphaFoldDB" id="A0A3A6TSX5"/>
<dbReference type="GO" id="GO:0070417">
    <property type="term" value="P:cellular response to cold"/>
    <property type="evidence" value="ECO:0007669"/>
    <property type="project" value="InterPro"/>
</dbReference>
<dbReference type="InterPro" id="IPR050547">
    <property type="entry name" value="DEAD_box_RNA_helicases"/>
</dbReference>
<reference evidence="16 17" key="1">
    <citation type="submission" date="2018-09" db="EMBL/GenBank/DDBJ databases">
        <title>Phylogeny of the Shewanellaceae, and recommendation for two new genera, Pseudoshewanella and Parashewanella.</title>
        <authorList>
            <person name="Wang G."/>
        </authorList>
    </citation>
    <scope>NUCLEOTIDE SEQUENCE [LARGE SCALE GENOMIC DNA]</scope>
    <source>
        <strain evidence="16 17">KCTC 22492</strain>
    </source>
</reference>
<dbReference type="InterPro" id="IPR011545">
    <property type="entry name" value="DEAD/DEAH_box_helicase_dom"/>
</dbReference>
<evidence type="ECO:0000256" key="5">
    <source>
        <dbReference type="ARBA" id="ARBA00022806"/>
    </source>
</evidence>
<proteinExistence type="inferred from homology"/>
<evidence type="ECO:0000256" key="11">
    <source>
        <dbReference type="PROSITE-ProRule" id="PRU00552"/>
    </source>
</evidence>
<keyword evidence="8 10" id="KW-0346">Stress response</keyword>
<dbReference type="FunFam" id="3.40.50.300:FF:000108">
    <property type="entry name" value="ATP-dependent RNA helicase RhlE"/>
    <property type="match status" value="1"/>
</dbReference>
<evidence type="ECO:0000256" key="6">
    <source>
        <dbReference type="ARBA" id="ARBA00022840"/>
    </source>
</evidence>
<feature type="domain" description="Helicase ATP-binding" evidence="13">
    <location>
        <begin position="37"/>
        <end position="208"/>
    </location>
</feature>
<dbReference type="Pfam" id="PF03880">
    <property type="entry name" value="DbpA"/>
    <property type="match status" value="1"/>
</dbReference>
<evidence type="ECO:0000313" key="16">
    <source>
        <dbReference type="EMBL" id="RJY19295.1"/>
    </source>
</evidence>
<evidence type="ECO:0000256" key="8">
    <source>
        <dbReference type="ARBA" id="ARBA00023016"/>
    </source>
</evidence>
<evidence type="ECO:0000256" key="10">
    <source>
        <dbReference type="HAMAP-Rule" id="MF_00964"/>
    </source>
</evidence>
<dbReference type="RefSeq" id="WP_121851890.1">
    <property type="nucleotide sequence ID" value="NZ_CP037952.1"/>
</dbReference>